<feature type="transmembrane region" description="Helical" evidence="1">
    <location>
        <begin position="53"/>
        <end position="73"/>
    </location>
</feature>
<gene>
    <name evidence="2" type="ORF">B296_00032818</name>
</gene>
<keyword evidence="1" id="KW-1133">Transmembrane helix</keyword>
<protein>
    <submittedName>
        <fullName evidence="2">Uncharacterized protein</fullName>
    </submittedName>
</protein>
<evidence type="ECO:0000313" key="2">
    <source>
        <dbReference type="EMBL" id="RRT44197.1"/>
    </source>
</evidence>
<accession>A0A426XXC6</accession>
<proteinExistence type="predicted"/>
<keyword evidence="1" id="KW-0812">Transmembrane</keyword>
<sequence length="78" mass="8735">MKTKPATAAAATPKKSKTKFWDRIHRDEIGIGVFLVACATYDFAYNTERYFMYIYPLALSFILMGVGYAGTFVPGGRK</sequence>
<dbReference type="AlphaFoldDB" id="A0A426XXC6"/>
<keyword evidence="1" id="KW-0472">Membrane</keyword>
<dbReference type="EMBL" id="AMZH03016627">
    <property type="protein sequence ID" value="RRT44197.1"/>
    <property type="molecule type" value="Genomic_DNA"/>
</dbReference>
<comment type="caution">
    <text evidence="2">The sequence shown here is derived from an EMBL/GenBank/DDBJ whole genome shotgun (WGS) entry which is preliminary data.</text>
</comment>
<reference evidence="2 3" key="1">
    <citation type="journal article" date="2014" name="Agronomy (Basel)">
        <title>A Draft Genome Sequence for Ensete ventricosum, the Drought-Tolerant Tree Against Hunger.</title>
        <authorList>
            <person name="Harrison J."/>
            <person name="Moore K.A."/>
            <person name="Paszkiewicz K."/>
            <person name="Jones T."/>
            <person name="Grant M."/>
            <person name="Ambacheew D."/>
            <person name="Muzemil S."/>
            <person name="Studholme D.J."/>
        </authorList>
    </citation>
    <scope>NUCLEOTIDE SEQUENCE [LARGE SCALE GENOMIC DNA]</scope>
</reference>
<evidence type="ECO:0000313" key="3">
    <source>
        <dbReference type="Proteomes" id="UP000287651"/>
    </source>
</evidence>
<dbReference type="Proteomes" id="UP000287651">
    <property type="component" value="Unassembled WGS sequence"/>
</dbReference>
<organism evidence="2 3">
    <name type="scientific">Ensete ventricosum</name>
    <name type="common">Abyssinian banana</name>
    <name type="synonym">Musa ensete</name>
    <dbReference type="NCBI Taxonomy" id="4639"/>
    <lineage>
        <taxon>Eukaryota</taxon>
        <taxon>Viridiplantae</taxon>
        <taxon>Streptophyta</taxon>
        <taxon>Embryophyta</taxon>
        <taxon>Tracheophyta</taxon>
        <taxon>Spermatophyta</taxon>
        <taxon>Magnoliopsida</taxon>
        <taxon>Liliopsida</taxon>
        <taxon>Zingiberales</taxon>
        <taxon>Musaceae</taxon>
        <taxon>Ensete</taxon>
    </lineage>
</organism>
<evidence type="ECO:0000256" key="1">
    <source>
        <dbReference type="SAM" id="Phobius"/>
    </source>
</evidence>
<name>A0A426XXC6_ENSVE</name>